<keyword evidence="3 9" id="KW-1003">Cell membrane</keyword>
<reference evidence="15" key="1">
    <citation type="submission" date="2024-03" db="EMBL/GenBank/DDBJ databases">
        <title>Chitinophaga horti sp. nov., isolated from garden soil.</title>
        <authorList>
            <person name="Lee D.S."/>
            <person name="Han D.M."/>
            <person name="Baek J.H."/>
            <person name="Choi D.G."/>
            <person name="Jeon J.H."/>
            <person name="Jeon C.O."/>
        </authorList>
    </citation>
    <scope>NUCLEOTIDE SEQUENCE [LARGE SCALE GENOMIC DNA]</scope>
    <source>
        <strain evidence="15">GPA1</strain>
    </source>
</reference>
<feature type="transmembrane region" description="Helical" evidence="9">
    <location>
        <begin position="649"/>
        <end position="670"/>
    </location>
</feature>
<feature type="transmembrane region" description="Helical" evidence="9">
    <location>
        <begin position="735"/>
        <end position="755"/>
    </location>
</feature>
<dbReference type="Gene3D" id="1.20.1640.10">
    <property type="entry name" value="Multidrug efflux transporter AcrB transmembrane domain"/>
    <property type="match status" value="2"/>
</dbReference>
<keyword evidence="6 9" id="KW-1133">Transmembrane helix</keyword>
<dbReference type="Gene3D" id="3.30.1360.200">
    <property type="match status" value="1"/>
</dbReference>
<keyword evidence="15" id="KW-1185">Reference proteome</keyword>
<dbReference type="InterPro" id="IPR054384">
    <property type="entry name" value="SecDF_P1_head"/>
</dbReference>
<proteinExistence type="inferred from homology"/>
<comment type="similarity">
    <text evidence="9">Belongs to the SecD/SecF family. SecD subfamily.</text>
</comment>
<keyword evidence="7 9" id="KW-0811">Translocation</keyword>
<organism evidence="14 15">
    <name type="scientific">Chitinophaga pollutisoli</name>
    <dbReference type="NCBI Taxonomy" id="3133966"/>
    <lineage>
        <taxon>Bacteria</taxon>
        <taxon>Pseudomonadati</taxon>
        <taxon>Bacteroidota</taxon>
        <taxon>Chitinophagia</taxon>
        <taxon>Chitinophagales</taxon>
        <taxon>Chitinophagaceae</taxon>
        <taxon>Chitinophaga</taxon>
    </lineage>
</organism>
<dbReference type="Pfam" id="PF07549">
    <property type="entry name" value="Sec_GG"/>
    <property type="match status" value="2"/>
</dbReference>
<feature type="domain" description="SecDF P1 head subdomain" evidence="13">
    <location>
        <begin position="427"/>
        <end position="532"/>
    </location>
</feature>
<dbReference type="NCBIfam" id="NF009585">
    <property type="entry name" value="PRK13024.1-5"/>
    <property type="match status" value="1"/>
</dbReference>
<feature type="transmembrane region" description="Helical" evidence="9">
    <location>
        <begin position="606"/>
        <end position="628"/>
    </location>
</feature>
<comment type="caution">
    <text evidence="9">Lacks conserved residue(s) required for the propagation of feature annotation.</text>
</comment>
<dbReference type="EMBL" id="CP149822">
    <property type="protein sequence ID" value="WZN40507.1"/>
    <property type="molecule type" value="Genomic_DNA"/>
</dbReference>
<evidence type="ECO:0000256" key="7">
    <source>
        <dbReference type="ARBA" id="ARBA00023010"/>
    </source>
</evidence>
<dbReference type="HAMAP" id="MF_01464_B">
    <property type="entry name" value="SecF_B"/>
    <property type="match status" value="1"/>
</dbReference>
<dbReference type="Gene3D" id="3.30.70.3220">
    <property type="match status" value="1"/>
</dbReference>
<evidence type="ECO:0000256" key="10">
    <source>
        <dbReference type="HAMAP-Rule" id="MF_01464"/>
    </source>
</evidence>
<keyword evidence="4 9" id="KW-0812">Transmembrane</keyword>
<evidence type="ECO:0000256" key="5">
    <source>
        <dbReference type="ARBA" id="ARBA00022927"/>
    </source>
</evidence>
<name>A0ABZ2YMI3_9BACT</name>
<dbReference type="InterPro" id="IPR022646">
    <property type="entry name" value="SecD/SecF_CS"/>
</dbReference>
<comment type="function">
    <text evidence="9">Part of the Sec protein translocase complex. Interacts with the SecYEG preprotein conducting channel. SecDF uses the proton motive force (PMF) to complete protein translocation after the ATP-dependent function of SecA.</text>
</comment>
<dbReference type="NCBIfam" id="TIGR00966">
    <property type="entry name" value="transloc_SecF"/>
    <property type="match status" value="1"/>
</dbReference>
<dbReference type="PANTHER" id="PTHR30081">
    <property type="entry name" value="PROTEIN-EXPORT MEMBRANE PROTEIN SEC"/>
    <property type="match status" value="1"/>
</dbReference>
<protein>
    <recommendedName>
        <fullName evidence="9 10">Multifunctional fusion protein</fullName>
    </recommendedName>
    <domain>
        <recommendedName>
            <fullName evidence="9">Protein translocase subunit SecD</fullName>
        </recommendedName>
    </domain>
    <domain>
        <recommendedName>
            <fullName evidence="10">Protein-export membrane protein SecF</fullName>
        </recommendedName>
    </domain>
</protein>
<gene>
    <name evidence="14" type="primary">secDF</name>
    <name evidence="9" type="synonym">secD</name>
    <name evidence="10" type="synonym">secF</name>
    <name evidence="14" type="ORF">WJU16_21315</name>
</gene>
<dbReference type="InterPro" id="IPR005791">
    <property type="entry name" value="SecD"/>
</dbReference>
<sequence length="1051" mass="115565">MQLKGLVRFFTAALILISLYQLSFTFVVRNFEKKMKAEAAADVARQNPSAETKYPGNKELQALYQDTLNDLVKERTDYKLDSSSGKQIAGFPWNTSYIKAKEKQLNLGLDLQGGMNVVLEVSVEDVVRALAGNPNDPALNAAIATARERKKNSQSDFVTLFGEAYKEKNPNGKLSNVFANAQLKEINFNSTNDQVLNVIRTEAKAAIKNTYKVLQNRIDKFGVASPTINLDENRGIISVELAGVDDADRVRQYLQASANLEFRETYKNSDEFYTAVLTPMNEAIRRSLGNSPIVTDTTAQPNDSAATAAAQPAAANDTASLTSVLSKDVAAAGKDSAALLQQQAMKENPLFAILRMNATQTEGLIPSSTLGYIATSDTATFRKYLEMPAVKAVIPKDLVFLYGPSNKEDRSQPLQVYGVKVNPSSPKAKITGERVIAAKADFGQDNHAPEVSMTMDVTGTRDWRNLTRALKPTNPDDPRTFNYVAVVLDNIVYTAPSIRGEIPNGVSSISGSFTLEEAQDLANILVSGRMPAPAKIVQEQVVGPTLGQESIEAGAKSFIISFAVIFVLMLVYYNTGGIVANIALILNLLFTFGILAYLGATLTMPGIAGLVLTIGMAVDTNVVIFERIKDELSRGKTYQQAVDDGYKRSYAPVLDGHITSLLTAIILFYFGLGPVLGFATTQIIGLILSLFCGILVSRMVTDFWMKRKRHFEYFTPLSRRIFKHANFDFVGKRKIAYVISAIVMVLGVGSFFNGFDHGVDFNGGRSYTIRFDKPVEREAVHGALNKIFDSETFVKTIGDNNQLNITTPYRIEENTDEAAKDAMAKLHSGLQAFYDSKPDQATFEAKYLVGSQTVAPTISDDLRQGAVYATILSIFVIFLYILLRFSKWQYSIGTIFSLLHDVLVTLAVFSFCRGFVPFALEIDQHFIAAILTVIGFSMNDTVIVFDRIRETFRNTKGLDTKYVINRAINETLSRTIMTSVTVFLTILILFVFGGEVTRGFAFAMLIGVLTGAYSSIFVAAPILVDFDKKNTLAQERESVVIEKAPPLVRGK</sequence>
<dbReference type="Pfam" id="PF22599">
    <property type="entry name" value="SecDF_P1_head"/>
    <property type="match status" value="1"/>
</dbReference>
<dbReference type="InterPro" id="IPR022813">
    <property type="entry name" value="SecD/SecF_arch_bac"/>
</dbReference>
<evidence type="ECO:0000259" key="13">
    <source>
        <dbReference type="Pfam" id="PF22599"/>
    </source>
</evidence>
<feature type="transmembrane region" description="Helical" evidence="9">
    <location>
        <begin position="865"/>
        <end position="883"/>
    </location>
</feature>
<accession>A0ABZ2YMI3</accession>
<feature type="transmembrane region" description="Helical" evidence="9">
    <location>
        <begin position="926"/>
        <end position="945"/>
    </location>
</feature>
<dbReference type="RefSeq" id="WP_341835424.1">
    <property type="nucleotide sequence ID" value="NZ_CP149822.1"/>
</dbReference>
<keyword evidence="2 9" id="KW-0813">Transport</keyword>
<feature type="transmembrane region" description="Helical" evidence="9">
    <location>
        <begin position="895"/>
        <end position="920"/>
    </location>
</feature>
<feature type="transmembrane region" description="Helical" evidence="9">
    <location>
        <begin position="553"/>
        <end position="572"/>
    </location>
</feature>
<dbReference type="InterPro" id="IPR048634">
    <property type="entry name" value="SecD_SecF_C"/>
</dbReference>
<evidence type="ECO:0000256" key="9">
    <source>
        <dbReference type="HAMAP-Rule" id="MF_01463"/>
    </source>
</evidence>
<dbReference type="PRINTS" id="PR01755">
    <property type="entry name" value="SECFTRNLCASE"/>
</dbReference>
<dbReference type="Pfam" id="PF02355">
    <property type="entry name" value="SecD_SecF_C"/>
    <property type="match status" value="2"/>
</dbReference>
<evidence type="ECO:0000256" key="3">
    <source>
        <dbReference type="ARBA" id="ARBA00022475"/>
    </source>
</evidence>
<feature type="transmembrane region" description="Helical" evidence="9">
    <location>
        <begin position="579"/>
        <end position="600"/>
    </location>
</feature>
<dbReference type="PANTHER" id="PTHR30081:SF1">
    <property type="entry name" value="PROTEIN TRANSLOCASE SUBUNIT SECD"/>
    <property type="match status" value="1"/>
</dbReference>
<dbReference type="SUPFAM" id="SSF82866">
    <property type="entry name" value="Multidrug efflux transporter AcrB transmembrane domain"/>
    <property type="match status" value="2"/>
</dbReference>
<evidence type="ECO:0000256" key="4">
    <source>
        <dbReference type="ARBA" id="ARBA00022692"/>
    </source>
</evidence>
<feature type="domain" description="Protein export membrane protein SecD/SecF C-terminal" evidence="11">
    <location>
        <begin position="534"/>
        <end position="704"/>
    </location>
</feature>
<evidence type="ECO:0000313" key="15">
    <source>
        <dbReference type="Proteomes" id="UP001485459"/>
    </source>
</evidence>
<dbReference type="NCBIfam" id="TIGR01129">
    <property type="entry name" value="secD"/>
    <property type="match status" value="1"/>
</dbReference>
<evidence type="ECO:0000256" key="2">
    <source>
        <dbReference type="ARBA" id="ARBA00022448"/>
    </source>
</evidence>
<dbReference type="InterPro" id="IPR022645">
    <property type="entry name" value="SecD/SecF_bac"/>
</dbReference>
<comment type="similarity">
    <text evidence="10">Belongs to the SecD/SecF family. SecF subfamily.</text>
</comment>
<evidence type="ECO:0000259" key="12">
    <source>
        <dbReference type="Pfam" id="PF21760"/>
    </source>
</evidence>
<dbReference type="Proteomes" id="UP001485459">
    <property type="component" value="Chromosome"/>
</dbReference>
<feature type="domain" description="Protein translocase subunit SecDF P1" evidence="12">
    <location>
        <begin position="208"/>
        <end position="265"/>
    </location>
</feature>
<evidence type="ECO:0000256" key="1">
    <source>
        <dbReference type="ARBA" id="ARBA00004651"/>
    </source>
</evidence>
<dbReference type="InterPro" id="IPR048631">
    <property type="entry name" value="SecD_1st"/>
</dbReference>
<feature type="transmembrane region" description="Helical" evidence="9">
    <location>
        <begin position="976"/>
        <end position="994"/>
    </location>
</feature>
<evidence type="ECO:0000259" key="11">
    <source>
        <dbReference type="Pfam" id="PF02355"/>
    </source>
</evidence>
<evidence type="ECO:0000256" key="6">
    <source>
        <dbReference type="ARBA" id="ARBA00022989"/>
    </source>
</evidence>
<dbReference type="Pfam" id="PF21760">
    <property type="entry name" value="SecD_1st"/>
    <property type="match status" value="1"/>
</dbReference>
<comment type="subunit">
    <text evidence="9">Forms a complex with SecF. Part of the essential Sec protein translocation apparatus which comprises SecA, SecYEG and auxiliary proteins SecDF. Other proteins may also be involved.</text>
</comment>
<feature type="transmembrane region" description="Helical" evidence="9">
    <location>
        <begin position="1000"/>
        <end position="1024"/>
    </location>
</feature>
<evidence type="ECO:0000256" key="8">
    <source>
        <dbReference type="ARBA" id="ARBA00023136"/>
    </source>
</evidence>
<comment type="subunit">
    <text evidence="10">Forms a complex with SecD. Part of the essential Sec protein translocation apparatus which comprises SecA, SecYEG and auxiliary proteins SecDF. Other proteins may also be involved.</text>
</comment>
<dbReference type="InterPro" id="IPR005665">
    <property type="entry name" value="SecF_bac"/>
</dbReference>
<feature type="transmembrane region" description="Helical" evidence="9">
    <location>
        <begin position="676"/>
        <end position="700"/>
    </location>
</feature>
<keyword evidence="8 9" id="KW-0472">Membrane</keyword>
<evidence type="ECO:0000313" key="14">
    <source>
        <dbReference type="EMBL" id="WZN40507.1"/>
    </source>
</evidence>
<dbReference type="InterPro" id="IPR055344">
    <property type="entry name" value="SecD_SecF_C_bact"/>
</dbReference>
<feature type="domain" description="Protein export membrane protein SecD/SecF C-terminal" evidence="11">
    <location>
        <begin position="849"/>
        <end position="1028"/>
    </location>
</feature>
<dbReference type="NCBIfam" id="TIGR00916">
    <property type="entry name" value="2A0604s01"/>
    <property type="match status" value="2"/>
</dbReference>
<dbReference type="HAMAP" id="MF_01463_B">
    <property type="entry name" value="SecD_B"/>
    <property type="match status" value="1"/>
</dbReference>
<keyword evidence="5 9" id="KW-0653">Protein transport</keyword>
<comment type="subcellular location">
    <subcellularLocation>
        <location evidence="1 9">Cell membrane</location>
        <topology evidence="1 9">Multi-pass membrane protein</topology>
    </subcellularLocation>
</comment>